<dbReference type="PATRIC" id="fig|317.175.peg.549"/>
<dbReference type="AlphaFoldDB" id="A0A085VQK2"/>
<name>A0A085VQK2_PSESX</name>
<proteinExistence type="predicted"/>
<dbReference type="OrthoDB" id="6331091at2"/>
<evidence type="ECO:0000313" key="2">
    <source>
        <dbReference type="Proteomes" id="UP000028631"/>
    </source>
</evidence>
<sequence length="101" mass="11625">MRDARSSPEEAYNLAHTYAFNSLTMPLVTSLTVVPQRYATGELITEESKAYFQNTMLAMQRERTELYKAEMDKGTPPVEIVEKILNFNDSLPPRFLDMCAW</sequence>
<organism evidence="1 2">
    <name type="scientific">Pseudomonas syringae</name>
    <dbReference type="NCBI Taxonomy" id="317"/>
    <lineage>
        <taxon>Bacteria</taxon>
        <taxon>Pseudomonadati</taxon>
        <taxon>Pseudomonadota</taxon>
        <taxon>Gammaproteobacteria</taxon>
        <taxon>Pseudomonadales</taxon>
        <taxon>Pseudomonadaceae</taxon>
        <taxon>Pseudomonas</taxon>
    </lineage>
</organism>
<accession>A0A085VQK2</accession>
<dbReference type="Proteomes" id="UP000028631">
    <property type="component" value="Unassembled WGS sequence"/>
</dbReference>
<gene>
    <name evidence="1" type="ORF">IV01_02620</name>
</gene>
<comment type="caution">
    <text evidence="1">The sequence shown here is derived from an EMBL/GenBank/DDBJ whole genome shotgun (WGS) entry which is preliminary data.</text>
</comment>
<dbReference type="EMBL" id="JPQU01000016">
    <property type="protein sequence ID" value="KFE57715.1"/>
    <property type="molecule type" value="Genomic_DNA"/>
</dbReference>
<evidence type="ECO:0000313" key="1">
    <source>
        <dbReference type="EMBL" id="KFE57715.1"/>
    </source>
</evidence>
<reference evidence="1 2" key="1">
    <citation type="submission" date="2014-07" db="EMBL/GenBank/DDBJ databases">
        <title>Draft Genome Sequences of Environmental Pseudomonas syringae strains.</title>
        <authorList>
            <person name="Baltrus D.A."/>
            <person name="Berge O."/>
            <person name="Morris C."/>
        </authorList>
    </citation>
    <scope>NUCLEOTIDE SEQUENCE [LARGE SCALE GENOMIC DNA]</scope>
    <source>
        <strain evidence="1 2">GAW0119</strain>
    </source>
</reference>
<keyword evidence="2" id="KW-1185">Reference proteome</keyword>
<protein>
    <submittedName>
        <fullName evidence="1">Uncharacterized protein</fullName>
    </submittedName>
</protein>